<keyword evidence="3 5" id="KW-1133">Transmembrane helix</keyword>
<dbReference type="WBParaSite" id="TREG1_134840.1">
    <property type="protein sequence ID" value="TREG1_134840.1"/>
    <property type="gene ID" value="TREG1_134840"/>
</dbReference>
<evidence type="ECO:0000256" key="3">
    <source>
        <dbReference type="ARBA" id="ARBA00022989"/>
    </source>
</evidence>
<feature type="transmembrane region" description="Helical" evidence="5">
    <location>
        <begin position="111"/>
        <end position="134"/>
    </location>
</feature>
<reference evidence="7" key="2">
    <citation type="submission" date="2023-11" db="UniProtKB">
        <authorList>
            <consortium name="WormBaseParasite"/>
        </authorList>
    </citation>
    <scope>IDENTIFICATION</scope>
</reference>
<dbReference type="Gene3D" id="1.10.1450.10">
    <property type="entry name" value="Tetraspanin"/>
    <property type="match status" value="1"/>
</dbReference>
<dbReference type="AlphaFoldDB" id="A0AA85J7W1"/>
<name>A0AA85J7W1_TRIRE</name>
<dbReference type="SUPFAM" id="SSF48652">
    <property type="entry name" value="Tetraspanin"/>
    <property type="match status" value="1"/>
</dbReference>
<evidence type="ECO:0000256" key="1">
    <source>
        <dbReference type="ARBA" id="ARBA00004141"/>
    </source>
</evidence>
<evidence type="ECO:0000256" key="2">
    <source>
        <dbReference type="ARBA" id="ARBA00022692"/>
    </source>
</evidence>
<dbReference type="Pfam" id="PF00335">
    <property type="entry name" value="Tetraspanin"/>
    <property type="match status" value="1"/>
</dbReference>
<dbReference type="Proteomes" id="UP000050795">
    <property type="component" value="Unassembled WGS sequence"/>
</dbReference>
<keyword evidence="2 5" id="KW-0812">Transmembrane</keyword>
<dbReference type="PANTHER" id="PTHR19282">
    <property type="entry name" value="TETRASPANIN"/>
    <property type="match status" value="1"/>
</dbReference>
<evidence type="ECO:0000256" key="4">
    <source>
        <dbReference type="ARBA" id="ARBA00023136"/>
    </source>
</evidence>
<sequence length="282" mass="31330">MTSAFNRKISNLNPSIYTELLKVLNIIGIVFGLTFTVIGSLSLVPDSLIIHFIEKIGLGEIFKSEAKKKVFSGFLGFVNDYTTSLFLIGLTVLCVSTFGLFVAVTKKRTLLIVYLGLLVFLMFGHTVALIIYTIHRHKPPESLVTNMKNLAANFVSESSEDAYSKALTFIMKKFNCCGAINGSDFSNSSSFQRSQKGKQLKYPPLCCKSDTSKTGEQKCNSKVDTFHIGCAKRIHEKYLRLTDIFAYLTIVVYLVNIITIVMGIMVLSIPPHQKPKKLSGDN</sequence>
<keyword evidence="6" id="KW-1185">Reference proteome</keyword>
<accession>A0AA85J7W1</accession>
<evidence type="ECO:0000256" key="5">
    <source>
        <dbReference type="SAM" id="Phobius"/>
    </source>
</evidence>
<feature type="transmembrane region" description="Helical" evidence="5">
    <location>
        <begin position="85"/>
        <end position="104"/>
    </location>
</feature>
<keyword evidence="4 5" id="KW-0472">Membrane</keyword>
<feature type="transmembrane region" description="Helical" evidence="5">
    <location>
        <begin position="244"/>
        <end position="269"/>
    </location>
</feature>
<dbReference type="InterPro" id="IPR008952">
    <property type="entry name" value="Tetraspanin_EC2_sf"/>
</dbReference>
<dbReference type="InterPro" id="IPR018499">
    <property type="entry name" value="Tetraspanin/Peripherin"/>
</dbReference>
<dbReference type="PANTHER" id="PTHR19282:SF544">
    <property type="entry name" value="TETRASPANIN"/>
    <property type="match status" value="1"/>
</dbReference>
<dbReference type="GO" id="GO:0005886">
    <property type="term" value="C:plasma membrane"/>
    <property type="evidence" value="ECO:0007669"/>
    <property type="project" value="TreeGrafter"/>
</dbReference>
<protein>
    <recommendedName>
        <fullName evidence="8">Tetraspanin</fullName>
    </recommendedName>
</protein>
<feature type="transmembrane region" description="Helical" evidence="5">
    <location>
        <begin position="20"/>
        <end position="44"/>
    </location>
</feature>
<proteinExistence type="predicted"/>
<evidence type="ECO:0008006" key="8">
    <source>
        <dbReference type="Google" id="ProtNLM"/>
    </source>
</evidence>
<evidence type="ECO:0000313" key="6">
    <source>
        <dbReference type="Proteomes" id="UP000050795"/>
    </source>
</evidence>
<evidence type="ECO:0000313" key="7">
    <source>
        <dbReference type="WBParaSite" id="TREG1_134840.1"/>
    </source>
</evidence>
<organism evidence="6 7">
    <name type="scientific">Trichobilharzia regenti</name>
    <name type="common">Nasal bird schistosome</name>
    <dbReference type="NCBI Taxonomy" id="157069"/>
    <lineage>
        <taxon>Eukaryota</taxon>
        <taxon>Metazoa</taxon>
        <taxon>Spiralia</taxon>
        <taxon>Lophotrochozoa</taxon>
        <taxon>Platyhelminthes</taxon>
        <taxon>Trematoda</taxon>
        <taxon>Digenea</taxon>
        <taxon>Strigeidida</taxon>
        <taxon>Schistosomatoidea</taxon>
        <taxon>Schistosomatidae</taxon>
        <taxon>Trichobilharzia</taxon>
    </lineage>
</organism>
<comment type="subcellular location">
    <subcellularLocation>
        <location evidence="1">Membrane</location>
        <topology evidence="1">Multi-pass membrane protein</topology>
    </subcellularLocation>
</comment>
<reference evidence="6" key="1">
    <citation type="submission" date="2022-06" db="EMBL/GenBank/DDBJ databases">
        <authorList>
            <person name="Berger JAMES D."/>
            <person name="Berger JAMES D."/>
        </authorList>
    </citation>
    <scope>NUCLEOTIDE SEQUENCE [LARGE SCALE GENOMIC DNA]</scope>
</reference>